<evidence type="ECO:0000313" key="2">
    <source>
        <dbReference type="EMBL" id="OJJ24080.1"/>
    </source>
</evidence>
<protein>
    <submittedName>
        <fullName evidence="2">Uncharacterized protein</fullName>
    </submittedName>
</protein>
<organism evidence="2 3">
    <name type="scientific">Roseofilum reptotaenium AO1-A</name>
    <dbReference type="NCBI Taxonomy" id="1925591"/>
    <lineage>
        <taxon>Bacteria</taxon>
        <taxon>Bacillati</taxon>
        <taxon>Cyanobacteriota</taxon>
        <taxon>Cyanophyceae</taxon>
        <taxon>Desertifilales</taxon>
        <taxon>Desertifilaceae</taxon>
        <taxon>Roseofilum</taxon>
    </lineage>
</organism>
<accession>A0A1L9QN28</accession>
<dbReference type="Proteomes" id="UP000183940">
    <property type="component" value="Unassembled WGS sequence"/>
</dbReference>
<keyword evidence="3" id="KW-1185">Reference proteome</keyword>
<dbReference type="AlphaFoldDB" id="A0A1L9QN28"/>
<sequence>MIITPQPLFGFSRYIFLQKNLKFLLNFRNFTASTITVYLYMELNPSDKDRMMKRSILLSASLAVLATIASPPDYSVFNVGSASGDHLQIIPQGNGEDKTVPTNVKRDSV</sequence>
<evidence type="ECO:0000313" key="3">
    <source>
        <dbReference type="Proteomes" id="UP000183940"/>
    </source>
</evidence>
<gene>
    <name evidence="2" type="ORF">BI308_18560</name>
</gene>
<dbReference type="EMBL" id="MLAW01000038">
    <property type="protein sequence ID" value="OJJ24080.1"/>
    <property type="molecule type" value="Genomic_DNA"/>
</dbReference>
<reference evidence="2" key="1">
    <citation type="submission" date="2016-10" db="EMBL/GenBank/DDBJ databases">
        <title>CRISPR-Cas defence system in Roseofilum reptotaenium: evidence of a bacteriophage-cyanobacterium arms race in the coral black band disease.</title>
        <authorList>
            <person name="Buerger P."/>
            <person name="Wood-Charlson E.M."/>
            <person name="Weynberg K.D."/>
            <person name="Willis B."/>
            <person name="Van Oppen M.J."/>
        </authorList>
    </citation>
    <scope>NUCLEOTIDE SEQUENCE [LARGE SCALE GENOMIC DNA]</scope>
    <source>
        <strain evidence="2">AO1-A</strain>
    </source>
</reference>
<evidence type="ECO:0000256" key="1">
    <source>
        <dbReference type="SAM" id="MobiDB-lite"/>
    </source>
</evidence>
<feature type="region of interest" description="Disordered" evidence="1">
    <location>
        <begin position="88"/>
        <end position="109"/>
    </location>
</feature>
<name>A0A1L9QN28_9CYAN</name>
<proteinExistence type="predicted"/>
<feature type="compositionally biased region" description="Basic and acidic residues" evidence="1">
    <location>
        <begin position="95"/>
        <end position="109"/>
    </location>
</feature>
<comment type="caution">
    <text evidence="2">The sequence shown here is derived from an EMBL/GenBank/DDBJ whole genome shotgun (WGS) entry which is preliminary data.</text>
</comment>